<proteinExistence type="predicted"/>
<dbReference type="AlphaFoldDB" id="A0A0D3GZI8"/>
<reference evidence="1" key="1">
    <citation type="journal article" date="2009" name="Rice">
        <title>De Novo Next Generation Sequencing of Plant Genomes.</title>
        <authorList>
            <person name="Rounsley S."/>
            <person name="Marri P.R."/>
            <person name="Yu Y."/>
            <person name="He R."/>
            <person name="Sisneros N."/>
            <person name="Goicoechea J.L."/>
            <person name="Lee S.J."/>
            <person name="Angelova A."/>
            <person name="Kudrna D."/>
            <person name="Luo M."/>
            <person name="Affourtit J."/>
            <person name="Desany B."/>
            <person name="Knight J."/>
            <person name="Niazi F."/>
            <person name="Egholm M."/>
            <person name="Wing R.A."/>
        </authorList>
    </citation>
    <scope>NUCLEOTIDE SEQUENCE [LARGE SCALE GENOMIC DNA]</scope>
    <source>
        <strain evidence="1">cv. IRGC 105608</strain>
    </source>
</reference>
<name>A0A0D3GZI8_9ORYZ</name>
<accession>A0A0D3GZI8</accession>
<dbReference type="PaxDb" id="65489-OBART08G12440.1"/>
<dbReference type="EnsemblPlants" id="OBART08G12440.1">
    <property type="protein sequence ID" value="OBART08G12440.1"/>
    <property type="gene ID" value="OBART08G12440"/>
</dbReference>
<evidence type="ECO:0000313" key="1">
    <source>
        <dbReference type="EnsemblPlants" id="OBART08G12440.1"/>
    </source>
</evidence>
<reference evidence="1" key="2">
    <citation type="submission" date="2015-03" db="UniProtKB">
        <authorList>
            <consortium name="EnsemblPlants"/>
        </authorList>
    </citation>
    <scope>IDENTIFICATION</scope>
</reference>
<protein>
    <submittedName>
        <fullName evidence="1">Uncharacterized protein</fullName>
    </submittedName>
</protein>
<sequence length="86" mass="9267">MPLHCLAGVEPALPEHETEHHEASYVWMYGGTGQDVGGKERVGVKSILIFEVKLPEVVVVGGVGVRCVSGDGAASRNSLNTLRRRR</sequence>
<dbReference type="HOGENOM" id="CLU_2501507_0_0_1"/>
<dbReference type="Proteomes" id="UP000026960">
    <property type="component" value="Chromosome 8"/>
</dbReference>
<dbReference type="Gramene" id="OBART08G12440.1">
    <property type="protein sequence ID" value="OBART08G12440.1"/>
    <property type="gene ID" value="OBART08G12440"/>
</dbReference>
<evidence type="ECO:0000313" key="2">
    <source>
        <dbReference type="Proteomes" id="UP000026960"/>
    </source>
</evidence>
<organism evidence="1">
    <name type="scientific">Oryza barthii</name>
    <dbReference type="NCBI Taxonomy" id="65489"/>
    <lineage>
        <taxon>Eukaryota</taxon>
        <taxon>Viridiplantae</taxon>
        <taxon>Streptophyta</taxon>
        <taxon>Embryophyta</taxon>
        <taxon>Tracheophyta</taxon>
        <taxon>Spermatophyta</taxon>
        <taxon>Magnoliopsida</taxon>
        <taxon>Liliopsida</taxon>
        <taxon>Poales</taxon>
        <taxon>Poaceae</taxon>
        <taxon>BOP clade</taxon>
        <taxon>Oryzoideae</taxon>
        <taxon>Oryzeae</taxon>
        <taxon>Oryzinae</taxon>
        <taxon>Oryza</taxon>
    </lineage>
</organism>
<keyword evidence="2" id="KW-1185">Reference proteome</keyword>